<evidence type="ECO:0000256" key="9">
    <source>
        <dbReference type="ARBA" id="ARBA00022932"/>
    </source>
</evidence>
<evidence type="ECO:0000256" key="4">
    <source>
        <dbReference type="ARBA" id="ARBA00022705"/>
    </source>
</evidence>
<dbReference type="GO" id="GO:0005524">
    <property type="term" value="F:ATP binding"/>
    <property type="evidence" value="ECO:0007669"/>
    <property type="project" value="UniProtKB-KW"/>
</dbReference>
<keyword evidence="5" id="KW-0479">Metal-binding</keyword>
<dbReference type="InterPro" id="IPR008921">
    <property type="entry name" value="DNA_pol3_clamp-load_cplx_C"/>
</dbReference>
<dbReference type="SUPFAM" id="SSF52540">
    <property type="entry name" value="P-loop containing nucleoside triphosphate hydrolases"/>
    <property type="match status" value="1"/>
</dbReference>
<gene>
    <name evidence="11 13" type="primary">dnaX</name>
    <name evidence="13" type="ORF">HCT46_04200</name>
</gene>
<evidence type="ECO:0000256" key="11">
    <source>
        <dbReference type="RuleBase" id="RU364063"/>
    </source>
</evidence>
<evidence type="ECO:0000256" key="7">
    <source>
        <dbReference type="ARBA" id="ARBA00022833"/>
    </source>
</evidence>
<evidence type="ECO:0000256" key="1">
    <source>
        <dbReference type="ARBA" id="ARBA00006360"/>
    </source>
</evidence>
<evidence type="ECO:0000256" key="3">
    <source>
        <dbReference type="ARBA" id="ARBA00022695"/>
    </source>
</evidence>
<dbReference type="InterPro" id="IPR012763">
    <property type="entry name" value="DNA_pol_III_sug/sutau_N"/>
</dbReference>
<comment type="subunit">
    <text evidence="11">DNA polymerase III contains a core (composed of alpha, epsilon and theta chains) that associates with a tau subunit. This core dimerizes to form the POLIII' complex. PolIII' associates with the gamma complex (composed of gamma, delta, delta', psi and chi chains) and with the beta chain to form the complete DNA polymerase III complex.</text>
</comment>
<dbReference type="InterPro" id="IPR022754">
    <property type="entry name" value="DNA_pol_III_gamma-3"/>
</dbReference>
<dbReference type="GO" id="GO:0009360">
    <property type="term" value="C:DNA polymerase III complex"/>
    <property type="evidence" value="ECO:0007669"/>
    <property type="project" value="InterPro"/>
</dbReference>
<dbReference type="Gene3D" id="3.40.50.300">
    <property type="entry name" value="P-loop containing nucleotide triphosphate hydrolases"/>
    <property type="match status" value="1"/>
</dbReference>
<keyword evidence="9 11" id="KW-0239">DNA-directed DNA polymerase</keyword>
<keyword evidence="3 11" id="KW-0548">Nucleotidyltransferase</keyword>
<dbReference type="NCBIfam" id="TIGR02397">
    <property type="entry name" value="dnaX_nterm"/>
    <property type="match status" value="1"/>
</dbReference>
<dbReference type="Gene3D" id="1.10.8.60">
    <property type="match status" value="1"/>
</dbReference>
<dbReference type="EMBL" id="JAATLK010000001">
    <property type="protein sequence ID" value="NIZ47116.1"/>
    <property type="molecule type" value="Genomic_DNA"/>
</dbReference>
<dbReference type="Pfam" id="PF12169">
    <property type="entry name" value="DNA_pol3_gamma3"/>
    <property type="match status" value="1"/>
</dbReference>
<dbReference type="Proteomes" id="UP000752013">
    <property type="component" value="Unassembled WGS sequence"/>
</dbReference>
<dbReference type="GO" id="GO:0006261">
    <property type="term" value="P:DNA-templated DNA replication"/>
    <property type="evidence" value="ECO:0007669"/>
    <property type="project" value="TreeGrafter"/>
</dbReference>
<dbReference type="RefSeq" id="WP_167703540.1">
    <property type="nucleotide sequence ID" value="NZ_CP118168.1"/>
</dbReference>
<dbReference type="PANTHER" id="PTHR11669:SF0">
    <property type="entry name" value="PROTEIN STICHEL-LIKE 2"/>
    <property type="match status" value="1"/>
</dbReference>
<dbReference type="CDD" id="cd00009">
    <property type="entry name" value="AAA"/>
    <property type="match status" value="1"/>
</dbReference>
<evidence type="ECO:0000256" key="10">
    <source>
        <dbReference type="ARBA" id="ARBA00049244"/>
    </source>
</evidence>
<accession>A0A968KT70</accession>
<sequence length="497" mass="56558">MNYQVTASRKRPKNFQSMIGQEFVSAAISHSLQHESLANAYLFTGPRGVGKTSSARILATCLNCLSNETLSIHPCGTCTNCTEIATGSNVDVIEIDGASNTSVNDIRGIKDEILFPPSHSRFKIYIIDEVHMLSTGAFNALLKTIEEPPKYVKFIFATTENHKIPATIKSRCQQFNFKLITIDLIKKQLEEALQELHVNFDDDALFWLAKEAKGSMRDAYTLLDQAIAISQGSITLKELKDKMGFAGIDELNLILENTLEGNLEKAIEILHSLFIKGISAEQILHDLTDYFHALLLIKHGIQNESLLGFPMQNFSLLVQDKLSLYHIKILLQSLFQIYKGSKFSINIQFEVELFLSELSSIHLKVDPTELIQELQNVKNELIKSPEPRIMTQPEEYNKNSNINTNISTTEITENSFDLSRLIQTYLEDQYAILVNMEQIQLIDQDIVLYAKSAQEYKQLQSILNEIQNYIHKSTNDSLWNFRISYDKLELINKIFHQ</sequence>
<dbReference type="Pfam" id="PF13177">
    <property type="entry name" value="DNA_pol3_delta2"/>
    <property type="match status" value="1"/>
</dbReference>
<dbReference type="Gene3D" id="1.20.272.10">
    <property type="match status" value="1"/>
</dbReference>
<proteinExistence type="inferred from homology"/>
<keyword evidence="8 11" id="KW-0067">ATP-binding</keyword>
<keyword evidence="2 11" id="KW-0808">Transferase</keyword>
<keyword evidence="14" id="KW-1185">Reference proteome</keyword>
<dbReference type="PANTHER" id="PTHR11669">
    <property type="entry name" value="REPLICATION FACTOR C / DNA POLYMERASE III GAMMA-TAU SUBUNIT"/>
    <property type="match status" value="1"/>
</dbReference>
<feature type="domain" description="AAA+ ATPase" evidence="12">
    <location>
        <begin position="37"/>
        <end position="181"/>
    </location>
</feature>
<comment type="catalytic activity">
    <reaction evidence="10 11">
        <text>DNA(n) + a 2'-deoxyribonucleoside 5'-triphosphate = DNA(n+1) + diphosphate</text>
        <dbReference type="Rhea" id="RHEA:22508"/>
        <dbReference type="Rhea" id="RHEA-COMP:17339"/>
        <dbReference type="Rhea" id="RHEA-COMP:17340"/>
        <dbReference type="ChEBI" id="CHEBI:33019"/>
        <dbReference type="ChEBI" id="CHEBI:61560"/>
        <dbReference type="ChEBI" id="CHEBI:173112"/>
        <dbReference type="EC" id="2.7.7.7"/>
    </reaction>
</comment>
<dbReference type="InterPro" id="IPR045085">
    <property type="entry name" value="HLD_clamp_pol_III_gamma_tau"/>
</dbReference>
<dbReference type="Pfam" id="PF22608">
    <property type="entry name" value="DNAX_ATPase_lid"/>
    <property type="match status" value="1"/>
</dbReference>
<keyword evidence="6 11" id="KW-0547">Nucleotide-binding</keyword>
<dbReference type="InterPro" id="IPR050238">
    <property type="entry name" value="DNA_Rep/Repair_Clamp_Loader"/>
</dbReference>
<dbReference type="InterPro" id="IPR003593">
    <property type="entry name" value="AAA+_ATPase"/>
</dbReference>
<evidence type="ECO:0000313" key="13">
    <source>
        <dbReference type="EMBL" id="NIZ47116.1"/>
    </source>
</evidence>
<evidence type="ECO:0000313" key="14">
    <source>
        <dbReference type="Proteomes" id="UP000752013"/>
    </source>
</evidence>
<evidence type="ECO:0000256" key="5">
    <source>
        <dbReference type="ARBA" id="ARBA00022723"/>
    </source>
</evidence>
<comment type="similarity">
    <text evidence="1 11">Belongs to the DnaX/STICHEL family.</text>
</comment>
<keyword evidence="4 11" id="KW-0235">DNA replication</keyword>
<evidence type="ECO:0000256" key="8">
    <source>
        <dbReference type="ARBA" id="ARBA00022840"/>
    </source>
</evidence>
<evidence type="ECO:0000259" key="12">
    <source>
        <dbReference type="SMART" id="SM00382"/>
    </source>
</evidence>
<evidence type="ECO:0000256" key="2">
    <source>
        <dbReference type="ARBA" id="ARBA00022679"/>
    </source>
</evidence>
<comment type="caution">
    <text evidence="13">The sequence shown here is derived from an EMBL/GenBank/DDBJ whole genome shotgun (WGS) entry which is preliminary data.</text>
</comment>
<dbReference type="GO" id="GO:0046872">
    <property type="term" value="F:metal ion binding"/>
    <property type="evidence" value="ECO:0007669"/>
    <property type="project" value="UniProtKB-KW"/>
</dbReference>
<dbReference type="SMART" id="SM00382">
    <property type="entry name" value="AAA"/>
    <property type="match status" value="1"/>
</dbReference>
<dbReference type="GO" id="GO:0003677">
    <property type="term" value="F:DNA binding"/>
    <property type="evidence" value="ECO:0007669"/>
    <property type="project" value="InterPro"/>
</dbReference>
<dbReference type="FunFam" id="3.40.50.300:FF:000014">
    <property type="entry name" value="DNA polymerase III subunit gamma/tau"/>
    <property type="match status" value="1"/>
</dbReference>
<dbReference type="InterPro" id="IPR027417">
    <property type="entry name" value="P-loop_NTPase"/>
</dbReference>
<protein>
    <recommendedName>
        <fullName evidence="11">DNA polymerase III subunit gamma/tau</fullName>
        <ecNumber evidence="11">2.7.7.7</ecNumber>
    </recommendedName>
</protein>
<keyword evidence="7" id="KW-0862">Zinc</keyword>
<name>A0A968KT70_9SPIO</name>
<comment type="function">
    <text evidence="11">DNA polymerase III is a complex, multichain enzyme responsible for most of the replicative synthesis in bacteria. This DNA polymerase also exhibits 3' to 5' exonuclease activity.</text>
</comment>
<dbReference type="AlphaFoldDB" id="A0A968KT70"/>
<dbReference type="GO" id="GO:0003887">
    <property type="term" value="F:DNA-directed DNA polymerase activity"/>
    <property type="evidence" value="ECO:0007669"/>
    <property type="project" value="UniProtKB-KW"/>
</dbReference>
<organism evidence="13 14">
    <name type="scientific">Entomospira nematocerorum</name>
    <dbReference type="NCBI Taxonomy" id="2719987"/>
    <lineage>
        <taxon>Bacteria</taxon>
        <taxon>Pseudomonadati</taxon>
        <taxon>Spirochaetota</taxon>
        <taxon>Spirochaetia</taxon>
        <taxon>Spirochaetales</taxon>
        <taxon>Spirochaetaceae</taxon>
        <taxon>Entomospira</taxon>
    </lineage>
</organism>
<dbReference type="EC" id="2.7.7.7" evidence="11"/>
<dbReference type="SUPFAM" id="SSF48019">
    <property type="entry name" value="post-AAA+ oligomerization domain-like"/>
    <property type="match status" value="1"/>
</dbReference>
<reference evidence="13" key="1">
    <citation type="submission" date="2020-03" db="EMBL/GenBank/DDBJ databases">
        <title>Spirochaetal bacteria isolated from arthropods constitute a novel genus Entomospira genus novum within the order Spirochaetales.</title>
        <authorList>
            <person name="Grana-Miraglia L."/>
            <person name="Sikutova S."/>
            <person name="Fingerle V."/>
            <person name="Sing A."/>
            <person name="Castillo-Ramirez S."/>
            <person name="Margos G."/>
            <person name="Rudolf I."/>
        </authorList>
    </citation>
    <scope>NUCLEOTIDE SEQUENCE</scope>
    <source>
        <strain evidence="13">BR208</strain>
    </source>
</reference>
<evidence type="ECO:0000256" key="6">
    <source>
        <dbReference type="ARBA" id="ARBA00022741"/>
    </source>
</evidence>